<evidence type="ECO:0000313" key="2">
    <source>
        <dbReference type="EMBL" id="KAK7321277.1"/>
    </source>
</evidence>
<feature type="region of interest" description="Disordered" evidence="1">
    <location>
        <begin position="45"/>
        <end position="81"/>
    </location>
</feature>
<comment type="caution">
    <text evidence="2">The sequence shown here is derived from an EMBL/GenBank/DDBJ whole genome shotgun (WGS) entry which is preliminary data.</text>
</comment>
<reference evidence="2 3" key="1">
    <citation type="submission" date="2024-01" db="EMBL/GenBank/DDBJ databases">
        <title>The genomes of 5 underutilized Papilionoideae crops provide insights into root nodulation and disease resistanc.</title>
        <authorList>
            <person name="Jiang F."/>
        </authorList>
    </citation>
    <scope>NUCLEOTIDE SEQUENCE [LARGE SCALE GENOMIC DNA]</scope>
    <source>
        <strain evidence="2">LVBAO_FW01</strain>
        <tissue evidence="2">Leaves</tissue>
    </source>
</reference>
<dbReference type="Proteomes" id="UP001367508">
    <property type="component" value="Unassembled WGS sequence"/>
</dbReference>
<organism evidence="2 3">
    <name type="scientific">Canavalia gladiata</name>
    <name type="common">Sword bean</name>
    <name type="synonym">Dolichos gladiatus</name>
    <dbReference type="NCBI Taxonomy" id="3824"/>
    <lineage>
        <taxon>Eukaryota</taxon>
        <taxon>Viridiplantae</taxon>
        <taxon>Streptophyta</taxon>
        <taxon>Embryophyta</taxon>
        <taxon>Tracheophyta</taxon>
        <taxon>Spermatophyta</taxon>
        <taxon>Magnoliopsida</taxon>
        <taxon>eudicotyledons</taxon>
        <taxon>Gunneridae</taxon>
        <taxon>Pentapetalae</taxon>
        <taxon>rosids</taxon>
        <taxon>fabids</taxon>
        <taxon>Fabales</taxon>
        <taxon>Fabaceae</taxon>
        <taxon>Papilionoideae</taxon>
        <taxon>50 kb inversion clade</taxon>
        <taxon>NPAAA clade</taxon>
        <taxon>indigoferoid/millettioid clade</taxon>
        <taxon>Phaseoleae</taxon>
        <taxon>Canavalia</taxon>
    </lineage>
</organism>
<evidence type="ECO:0000313" key="3">
    <source>
        <dbReference type="Proteomes" id="UP001367508"/>
    </source>
</evidence>
<accession>A0AAN9KRZ0</accession>
<protein>
    <submittedName>
        <fullName evidence="2">Uncharacterized protein</fullName>
    </submittedName>
</protein>
<dbReference type="EMBL" id="JAYMYQ010000007">
    <property type="protein sequence ID" value="KAK7321277.1"/>
    <property type="molecule type" value="Genomic_DNA"/>
</dbReference>
<evidence type="ECO:0000256" key="1">
    <source>
        <dbReference type="SAM" id="MobiDB-lite"/>
    </source>
</evidence>
<sequence>MLVLKHFQSNQTRRWSRLTHLLCLPKELYSFKIRKKMVIVPNLQTRVGSSPDKTHQFCSSPLPPSPSLSRAQPPPPPFAFS</sequence>
<name>A0AAN9KRZ0_CANGL</name>
<proteinExistence type="predicted"/>
<keyword evidence="3" id="KW-1185">Reference proteome</keyword>
<feature type="compositionally biased region" description="Pro residues" evidence="1">
    <location>
        <begin position="61"/>
        <end position="81"/>
    </location>
</feature>
<dbReference type="AlphaFoldDB" id="A0AAN9KRZ0"/>
<gene>
    <name evidence="2" type="ORF">VNO77_31761</name>
</gene>